<proteinExistence type="predicted"/>
<name>A0ABV0SGC5_9TELE</name>
<evidence type="ECO:0008006" key="4">
    <source>
        <dbReference type="Google" id="ProtNLM"/>
    </source>
</evidence>
<dbReference type="SUPFAM" id="SSF46689">
    <property type="entry name" value="Homeodomain-like"/>
    <property type="match status" value="1"/>
</dbReference>
<dbReference type="EMBL" id="JAHRIN010078679">
    <property type="protein sequence ID" value="MEQ2219245.1"/>
    <property type="molecule type" value="Genomic_DNA"/>
</dbReference>
<sequence>SRPCWDDERGDSPEWVDGEKENANNLFVEWGITGRAGFIGRESDVQKRDGNIQLRGQDDISQNSQCENVKNNVFVNRSTVKSENNSRVGVCSETDNQTKAKQDVQGDRLKLSNDALGILQSFIRDVGLYPDEEAIHTLSAQLGLPKDTIQGFFSSQDLEQSQDNSQSPMHRHDNQQVCSNPHLYEPDLTTQEPEVTVKAEQKETRVEKLVRDTTSEVPISMESDVATQTLPPMKEEQDSYI</sequence>
<dbReference type="Proteomes" id="UP001434883">
    <property type="component" value="Unassembled WGS sequence"/>
</dbReference>
<evidence type="ECO:0000313" key="2">
    <source>
        <dbReference type="EMBL" id="MEQ2219245.1"/>
    </source>
</evidence>
<accession>A0ABV0SGC5</accession>
<feature type="non-terminal residue" evidence="2">
    <location>
        <position position="1"/>
    </location>
</feature>
<dbReference type="PANTHER" id="PTHR15116:SF16">
    <property type="entry name" value="DEFECTIVE PROVENTRICULUS, ISOFORM A"/>
    <property type="match status" value="1"/>
</dbReference>
<keyword evidence="3" id="KW-1185">Reference proteome</keyword>
<dbReference type="InterPro" id="IPR009057">
    <property type="entry name" value="Homeodomain-like_sf"/>
</dbReference>
<organism evidence="2 3">
    <name type="scientific">Xenoophorus captivus</name>
    <dbReference type="NCBI Taxonomy" id="1517983"/>
    <lineage>
        <taxon>Eukaryota</taxon>
        <taxon>Metazoa</taxon>
        <taxon>Chordata</taxon>
        <taxon>Craniata</taxon>
        <taxon>Vertebrata</taxon>
        <taxon>Euteleostomi</taxon>
        <taxon>Actinopterygii</taxon>
        <taxon>Neopterygii</taxon>
        <taxon>Teleostei</taxon>
        <taxon>Neoteleostei</taxon>
        <taxon>Acanthomorphata</taxon>
        <taxon>Ovalentaria</taxon>
        <taxon>Atherinomorphae</taxon>
        <taxon>Cyprinodontiformes</taxon>
        <taxon>Goodeidae</taxon>
        <taxon>Xenoophorus</taxon>
    </lineage>
</organism>
<feature type="compositionally biased region" description="Polar residues" evidence="1">
    <location>
        <begin position="157"/>
        <end position="168"/>
    </location>
</feature>
<feature type="compositionally biased region" description="Basic and acidic residues" evidence="1">
    <location>
        <begin position="195"/>
        <end position="214"/>
    </location>
</feature>
<feature type="region of interest" description="Disordered" evidence="1">
    <location>
        <begin position="1"/>
        <end position="20"/>
    </location>
</feature>
<feature type="region of interest" description="Disordered" evidence="1">
    <location>
        <begin position="157"/>
        <end position="241"/>
    </location>
</feature>
<protein>
    <recommendedName>
        <fullName evidence="4">Homeobox domain-containing protein</fullName>
    </recommendedName>
</protein>
<dbReference type="PANTHER" id="PTHR15116">
    <property type="entry name" value="DNA-BINDING PROTEIN SATB FAMILY MEMBER"/>
    <property type="match status" value="1"/>
</dbReference>
<evidence type="ECO:0000256" key="1">
    <source>
        <dbReference type="SAM" id="MobiDB-lite"/>
    </source>
</evidence>
<evidence type="ECO:0000313" key="3">
    <source>
        <dbReference type="Proteomes" id="UP001434883"/>
    </source>
</evidence>
<dbReference type="InterPro" id="IPR039673">
    <property type="entry name" value="SATB1/SATB2"/>
</dbReference>
<comment type="caution">
    <text evidence="2">The sequence shown here is derived from an EMBL/GenBank/DDBJ whole genome shotgun (WGS) entry which is preliminary data.</text>
</comment>
<gene>
    <name evidence="2" type="ORF">XENOCAPTIV_014780</name>
</gene>
<dbReference type="Gene3D" id="1.10.10.60">
    <property type="entry name" value="Homeodomain-like"/>
    <property type="match status" value="1"/>
</dbReference>
<reference evidence="2 3" key="1">
    <citation type="submission" date="2021-06" db="EMBL/GenBank/DDBJ databases">
        <authorList>
            <person name="Palmer J.M."/>
        </authorList>
    </citation>
    <scope>NUCLEOTIDE SEQUENCE [LARGE SCALE GENOMIC DNA]</scope>
    <source>
        <strain evidence="2 3">XC_2019</strain>
        <tissue evidence="2">Muscle</tissue>
    </source>
</reference>